<evidence type="ECO:0000259" key="2">
    <source>
        <dbReference type="Pfam" id="PF06580"/>
    </source>
</evidence>
<dbReference type="EMBL" id="JAERRB010000004">
    <property type="protein sequence ID" value="MBL0742174.1"/>
    <property type="molecule type" value="Genomic_DNA"/>
</dbReference>
<gene>
    <name evidence="3" type="ORF">JI741_13175</name>
</gene>
<sequence length="365" mass="41915">MDSFVSKLVLSDVPSYRVARHVLFWVVCWAFFGMLYGFYFVVDPLLAFRISFTESFIFLPAHIFLSYGIIYGVLPNLIQRDRYWSAFVVTLVLIVMAAVISVGLNHFVVTAFRTWMHFPIRHTTVFYSFMGGLRGTMTVGGFAVAIKLVKHFYVKRIETEKLEKEKLRAELELLQGQLHPHFMFNTLNSIYSMALKKSDHTPEAILKLSQLMRYMLTDCRGDTIALNKEIQVLHDYIDLEKNRFGNRLDITVNVHGDIHQPHIAPLLLLPFVENSFKHGANEMIEQAWISLDLSVQQSQLKFKLINGKAETKGVGTHSAHVGLLNVKKRLELLYPKGHELRITEDADLFIVSLTLDLDKIKVPYP</sequence>
<protein>
    <submittedName>
        <fullName evidence="3">Histidine kinase</fullName>
    </submittedName>
</protein>
<feature type="transmembrane region" description="Helical" evidence="1">
    <location>
        <begin position="21"/>
        <end position="41"/>
    </location>
</feature>
<keyword evidence="3" id="KW-0808">Transferase</keyword>
<feature type="transmembrane region" description="Helical" evidence="1">
    <location>
        <begin position="86"/>
        <end position="104"/>
    </location>
</feature>
<dbReference type="InterPro" id="IPR050640">
    <property type="entry name" value="Bact_2-comp_sensor_kinase"/>
</dbReference>
<organism evidence="3 4">
    <name type="scientific">Chryseolinea lacunae</name>
    <dbReference type="NCBI Taxonomy" id="2801331"/>
    <lineage>
        <taxon>Bacteria</taxon>
        <taxon>Pseudomonadati</taxon>
        <taxon>Bacteroidota</taxon>
        <taxon>Cytophagia</taxon>
        <taxon>Cytophagales</taxon>
        <taxon>Fulvivirgaceae</taxon>
        <taxon>Chryseolinea</taxon>
    </lineage>
</organism>
<evidence type="ECO:0000256" key="1">
    <source>
        <dbReference type="SAM" id="Phobius"/>
    </source>
</evidence>
<accession>A0ABS1KS36</accession>
<name>A0ABS1KS36_9BACT</name>
<dbReference type="PANTHER" id="PTHR34220">
    <property type="entry name" value="SENSOR HISTIDINE KINASE YPDA"/>
    <property type="match status" value="1"/>
</dbReference>
<dbReference type="RefSeq" id="WP_202010126.1">
    <property type="nucleotide sequence ID" value="NZ_JAERRB010000004.1"/>
</dbReference>
<dbReference type="Proteomes" id="UP000613030">
    <property type="component" value="Unassembled WGS sequence"/>
</dbReference>
<evidence type="ECO:0000313" key="4">
    <source>
        <dbReference type="Proteomes" id="UP000613030"/>
    </source>
</evidence>
<feature type="transmembrane region" description="Helical" evidence="1">
    <location>
        <begin position="56"/>
        <end position="74"/>
    </location>
</feature>
<feature type="domain" description="Signal transduction histidine kinase internal region" evidence="2">
    <location>
        <begin position="169"/>
        <end position="248"/>
    </location>
</feature>
<proteinExistence type="predicted"/>
<keyword evidence="1" id="KW-0812">Transmembrane</keyword>
<feature type="transmembrane region" description="Helical" evidence="1">
    <location>
        <begin position="124"/>
        <end position="146"/>
    </location>
</feature>
<dbReference type="InterPro" id="IPR010559">
    <property type="entry name" value="Sig_transdc_His_kin_internal"/>
</dbReference>
<reference evidence="3 4" key="1">
    <citation type="submission" date="2021-01" db="EMBL/GenBank/DDBJ databases">
        <title>Chryseolinea sp. Jin1 Genome sequencing and assembly.</title>
        <authorList>
            <person name="Kim I."/>
        </authorList>
    </citation>
    <scope>NUCLEOTIDE SEQUENCE [LARGE SCALE GENOMIC DNA]</scope>
    <source>
        <strain evidence="3 4">Jin1</strain>
    </source>
</reference>
<keyword evidence="1" id="KW-1133">Transmembrane helix</keyword>
<evidence type="ECO:0000313" key="3">
    <source>
        <dbReference type="EMBL" id="MBL0742174.1"/>
    </source>
</evidence>
<keyword evidence="1" id="KW-0472">Membrane</keyword>
<keyword evidence="3" id="KW-0418">Kinase</keyword>
<dbReference type="Pfam" id="PF06580">
    <property type="entry name" value="His_kinase"/>
    <property type="match status" value="1"/>
</dbReference>
<comment type="caution">
    <text evidence="3">The sequence shown here is derived from an EMBL/GenBank/DDBJ whole genome shotgun (WGS) entry which is preliminary data.</text>
</comment>
<keyword evidence="4" id="KW-1185">Reference proteome</keyword>
<dbReference type="PANTHER" id="PTHR34220:SF7">
    <property type="entry name" value="SENSOR HISTIDINE KINASE YPDA"/>
    <property type="match status" value="1"/>
</dbReference>
<dbReference type="GO" id="GO:0016301">
    <property type="term" value="F:kinase activity"/>
    <property type="evidence" value="ECO:0007669"/>
    <property type="project" value="UniProtKB-KW"/>
</dbReference>